<accession>A0AAF0UIY3</accession>
<evidence type="ECO:0000313" key="2">
    <source>
        <dbReference type="EMBL" id="WMV46301.1"/>
    </source>
</evidence>
<dbReference type="EMBL" id="CP133620">
    <property type="protein sequence ID" value="WMV46301.1"/>
    <property type="molecule type" value="Genomic_DNA"/>
</dbReference>
<feature type="non-terminal residue" evidence="2">
    <location>
        <position position="1"/>
    </location>
</feature>
<dbReference type="InterPro" id="IPR041577">
    <property type="entry name" value="RT_RNaseH_2"/>
</dbReference>
<dbReference type="FunFam" id="3.30.70.270:FF:000020">
    <property type="entry name" value="Transposon Tf2-6 polyprotein-like Protein"/>
    <property type="match status" value="1"/>
</dbReference>
<dbReference type="PANTHER" id="PTHR34072">
    <property type="entry name" value="ENZYMATIC POLYPROTEIN-RELATED"/>
    <property type="match status" value="1"/>
</dbReference>
<reference evidence="2" key="1">
    <citation type="submission" date="2023-08" db="EMBL/GenBank/DDBJ databases">
        <title>A de novo genome assembly of Solanum verrucosum Schlechtendal, a Mexican diploid species geographically isolated from the other diploid A-genome species in potato relatives.</title>
        <authorList>
            <person name="Hosaka K."/>
        </authorList>
    </citation>
    <scope>NUCLEOTIDE SEQUENCE</scope>
    <source>
        <tissue evidence="2">Young leaves</tissue>
    </source>
</reference>
<sequence>SFLGLAGYYRKFVEGFSSISSLLTKLTQKTVKFQWSEPYEKSFQKLKKRLTTTPVLTLLEGTQGFVVYCDVSRVGFGCVLMQNGKCITYACRQLKVHETNYPTHDLELTAELNLRQMRWLELLKDYYMSILYHLC</sequence>
<gene>
    <name evidence="2" type="ORF">MTR67_039686</name>
</gene>
<dbReference type="Pfam" id="PF17919">
    <property type="entry name" value="RT_RNaseH_2"/>
    <property type="match status" value="1"/>
</dbReference>
<keyword evidence="3" id="KW-1185">Reference proteome</keyword>
<evidence type="ECO:0000313" key="3">
    <source>
        <dbReference type="Proteomes" id="UP001234989"/>
    </source>
</evidence>
<dbReference type="InterPro" id="IPR043128">
    <property type="entry name" value="Rev_trsase/Diguanyl_cyclase"/>
</dbReference>
<evidence type="ECO:0000259" key="1">
    <source>
        <dbReference type="Pfam" id="PF17919"/>
    </source>
</evidence>
<feature type="domain" description="Reverse transcriptase/retrotransposon-derived protein RNase H-like" evidence="1">
    <location>
        <begin position="35"/>
        <end position="110"/>
    </location>
</feature>
<proteinExistence type="predicted"/>
<dbReference type="SUPFAM" id="SSF56672">
    <property type="entry name" value="DNA/RNA polymerases"/>
    <property type="match status" value="1"/>
</dbReference>
<name>A0AAF0UIY3_SOLVR</name>
<organism evidence="2 3">
    <name type="scientific">Solanum verrucosum</name>
    <dbReference type="NCBI Taxonomy" id="315347"/>
    <lineage>
        <taxon>Eukaryota</taxon>
        <taxon>Viridiplantae</taxon>
        <taxon>Streptophyta</taxon>
        <taxon>Embryophyta</taxon>
        <taxon>Tracheophyta</taxon>
        <taxon>Spermatophyta</taxon>
        <taxon>Magnoliopsida</taxon>
        <taxon>eudicotyledons</taxon>
        <taxon>Gunneridae</taxon>
        <taxon>Pentapetalae</taxon>
        <taxon>asterids</taxon>
        <taxon>lamiids</taxon>
        <taxon>Solanales</taxon>
        <taxon>Solanaceae</taxon>
        <taxon>Solanoideae</taxon>
        <taxon>Solaneae</taxon>
        <taxon>Solanum</taxon>
    </lineage>
</organism>
<dbReference type="PANTHER" id="PTHR34072:SF59">
    <property type="entry name" value="CCHC-TYPE INTEGRASE"/>
    <property type="match status" value="1"/>
</dbReference>
<dbReference type="Proteomes" id="UP001234989">
    <property type="component" value="Chromosome 9"/>
</dbReference>
<dbReference type="AlphaFoldDB" id="A0AAF0UIY3"/>
<dbReference type="Gene3D" id="3.30.70.270">
    <property type="match status" value="1"/>
</dbReference>
<dbReference type="InterPro" id="IPR043502">
    <property type="entry name" value="DNA/RNA_pol_sf"/>
</dbReference>
<protein>
    <recommendedName>
        <fullName evidence="1">Reverse transcriptase/retrotransposon-derived protein RNase H-like domain-containing protein</fullName>
    </recommendedName>
</protein>